<dbReference type="PANTHER" id="PTHR10073:SF52">
    <property type="entry name" value="MISMATCH REPAIR ENDONUCLEASE PMS2"/>
    <property type="match status" value="1"/>
</dbReference>
<dbReference type="FunFam" id="3.30.1540.20:FF:000019">
    <property type="entry name" value="PMS1 homolog 2, mismatch repair system component"/>
    <property type="match status" value="1"/>
</dbReference>
<keyword evidence="6" id="KW-0255">Endonuclease</keyword>
<dbReference type="AlphaFoldDB" id="A0A034VHU5"/>
<evidence type="ECO:0000313" key="6">
    <source>
        <dbReference type="EMBL" id="JAC41340.1"/>
    </source>
</evidence>
<dbReference type="CDD" id="cd03484">
    <property type="entry name" value="MutL_Trans_hPMS_2_like"/>
    <property type="match status" value="1"/>
</dbReference>
<dbReference type="Gene3D" id="3.30.230.10">
    <property type="match status" value="1"/>
</dbReference>
<comment type="similarity">
    <text evidence="1">Belongs to the DNA mismatch repair MutL/HexB family.</text>
</comment>
<accession>A0A034VHU5</accession>
<dbReference type="PANTHER" id="PTHR10073">
    <property type="entry name" value="DNA MISMATCH REPAIR PROTEIN MLH, PMS, MUTL"/>
    <property type="match status" value="1"/>
</dbReference>
<evidence type="ECO:0000256" key="1">
    <source>
        <dbReference type="ARBA" id="ARBA00006082"/>
    </source>
</evidence>
<dbReference type="InterPro" id="IPR042121">
    <property type="entry name" value="MutL_C_regsub"/>
</dbReference>
<dbReference type="InterPro" id="IPR036890">
    <property type="entry name" value="HATPase_C_sf"/>
</dbReference>
<dbReference type="SUPFAM" id="SSF54211">
    <property type="entry name" value="Ribosomal protein S5 domain 2-like"/>
    <property type="match status" value="1"/>
</dbReference>
<evidence type="ECO:0000256" key="2">
    <source>
        <dbReference type="ARBA" id="ARBA00022763"/>
    </source>
</evidence>
<dbReference type="FunFam" id="3.30.1370.100:FF:000001">
    <property type="entry name" value="Mismatch repair endonuclease pms1, putative"/>
    <property type="match status" value="1"/>
</dbReference>
<dbReference type="Pfam" id="PF01119">
    <property type="entry name" value="DNA_mis_repair"/>
    <property type="match status" value="1"/>
</dbReference>
<feature type="domain" description="DNA mismatch repair protein S5" evidence="5">
    <location>
        <begin position="230"/>
        <end position="386"/>
    </location>
</feature>
<sequence length="880" mass="99530">MAEDIIIHEPTKAECGEIKAIAKDTVHRICSGQVVLTLAVAVKELVENSIDAGASLIEVKLREQGLESLEVSDNGCGVRESDLEAMTAKYHTSKIKDFVDLQNVETFGFRGEALSSLCALSDLFVLTRHASQDVGVRLELDHEGKIKKRTPCARGVGTTVTLTNLFVTLPVRRRDFTRNVRKEFNKMCQILQAYCLVARGVRIICTNQNAKGAKMVVMQTHGSQDVLANVGAVFGNRQASELLPLKSIFCADQALTEEGLHAELQSEFGTDDNLQITPEDLDQLKSSRFKLEGYVSSCNHGAGRSSKDRQYFYINSRPCDPKSISKIVNDTYHRYNSHQYPFIFLNIVTSRTEVDVNLTPDKRQLLIHNEKILIIAIKKALLNTYANLPSTYKLQNSTIVSMLGNDRENAQSENVEEKVTTDEPLENMPISSSQRFMDVLSQWKKTGDTVGTAPPVSKKRKYPDEVEVRTLKLKKIHEYLDRENPKHCDMPKEFRVQSESDDDETSQPAKANVSNVVLNEQKSFDTSILDLERLSKESLEFDSLTEKTVERLDREVLSNPPELVLHLDVPVKVDNLMDSMNKNDEDEDVTCSQLSATKTVVLDDSVIDAESTSKYYSTGVMRITLPEIERNIKAEEKLKAKIKQSNKAKLERLRFKSEINPSQNLKAEEELQREISKETFAKMEILGQFNLGFIIVKLDTDLFIIDQHATDEKYNFEVLQRTTVMQSQPLAVPQPLELTAANEMLLLDHLPVFEKNGFKFEINESAPPTKRVKLLRKPSSQRWEFGKEDIDELLFMLQDAPPGSVCRPSRIRDMFASRACRKSVMIGMALKRATMKKLVTHMGEIEQPWNCPHGRPTMRHLINIAMLEDDVEIDDTQTVT</sequence>
<name>A0A034VHU5_BACDO</name>
<dbReference type="FunFam" id="3.30.230.10:FF:000070">
    <property type="entry name" value="mismatch repair endonuclease PMS2"/>
    <property type="match status" value="1"/>
</dbReference>
<dbReference type="OrthoDB" id="10254304at2759"/>
<dbReference type="EMBL" id="GAKP01017612">
    <property type="protein sequence ID" value="JAC41340.1"/>
    <property type="molecule type" value="Transcribed_RNA"/>
</dbReference>
<keyword evidence="6" id="KW-0378">Hydrolase</keyword>
<dbReference type="SMART" id="SM01340">
    <property type="entry name" value="DNA_mis_repair"/>
    <property type="match status" value="1"/>
</dbReference>
<feature type="compositionally biased region" description="Basic and acidic residues" evidence="3">
    <location>
        <begin position="407"/>
        <end position="421"/>
    </location>
</feature>
<dbReference type="InterPro" id="IPR014721">
    <property type="entry name" value="Ribsml_uS5_D2-typ_fold_subgr"/>
</dbReference>
<protein>
    <submittedName>
        <fullName evidence="6">Mismatch repair endonuclease PMS2</fullName>
    </submittedName>
</protein>
<dbReference type="GO" id="GO:0140664">
    <property type="term" value="F:ATP-dependent DNA damage sensor activity"/>
    <property type="evidence" value="ECO:0007669"/>
    <property type="project" value="InterPro"/>
</dbReference>
<keyword evidence="6" id="KW-0540">Nuclease</keyword>
<dbReference type="SUPFAM" id="SSF55874">
    <property type="entry name" value="ATPase domain of HSP90 chaperone/DNA topoisomerase II/histidine kinase"/>
    <property type="match status" value="1"/>
</dbReference>
<gene>
    <name evidence="6" type="primary">PMS2</name>
</gene>
<dbReference type="InterPro" id="IPR014790">
    <property type="entry name" value="MutL_C"/>
</dbReference>
<dbReference type="KEGG" id="bdr:105230589"/>
<dbReference type="GO" id="GO:0005524">
    <property type="term" value="F:ATP binding"/>
    <property type="evidence" value="ECO:0007669"/>
    <property type="project" value="InterPro"/>
</dbReference>
<dbReference type="InterPro" id="IPR020568">
    <property type="entry name" value="Ribosomal_Su5_D2-typ_SF"/>
</dbReference>
<dbReference type="FunFam" id="3.30.565.10:FF:000014">
    <property type="entry name" value="Mismatch repair endonuclease pms1, putative"/>
    <property type="match status" value="1"/>
</dbReference>
<dbReference type="GO" id="GO:0006298">
    <property type="term" value="P:mismatch repair"/>
    <property type="evidence" value="ECO:0007669"/>
    <property type="project" value="InterPro"/>
</dbReference>
<dbReference type="GO" id="GO:0016887">
    <property type="term" value="F:ATP hydrolysis activity"/>
    <property type="evidence" value="ECO:0007669"/>
    <property type="project" value="InterPro"/>
</dbReference>
<dbReference type="GO" id="GO:0032389">
    <property type="term" value="C:MutLalpha complex"/>
    <property type="evidence" value="ECO:0007669"/>
    <property type="project" value="TreeGrafter"/>
</dbReference>
<keyword evidence="2" id="KW-0227">DNA damage</keyword>
<organism evidence="6">
    <name type="scientific">Bactrocera dorsalis</name>
    <name type="common">Oriental fruit fly</name>
    <name type="synonym">Dacus dorsalis</name>
    <dbReference type="NCBI Taxonomy" id="27457"/>
    <lineage>
        <taxon>Eukaryota</taxon>
        <taxon>Metazoa</taxon>
        <taxon>Ecdysozoa</taxon>
        <taxon>Arthropoda</taxon>
        <taxon>Hexapoda</taxon>
        <taxon>Insecta</taxon>
        <taxon>Pterygota</taxon>
        <taxon>Neoptera</taxon>
        <taxon>Endopterygota</taxon>
        <taxon>Diptera</taxon>
        <taxon>Brachycera</taxon>
        <taxon>Muscomorpha</taxon>
        <taxon>Tephritoidea</taxon>
        <taxon>Tephritidae</taxon>
        <taxon>Bactrocera</taxon>
        <taxon>Bactrocera</taxon>
    </lineage>
</organism>
<dbReference type="Gene3D" id="3.30.1540.20">
    <property type="entry name" value="MutL, C-terminal domain, dimerisation subdomain"/>
    <property type="match status" value="1"/>
</dbReference>
<dbReference type="InterPro" id="IPR037198">
    <property type="entry name" value="MutL_C_sf"/>
</dbReference>
<proteinExistence type="inferred from homology"/>
<dbReference type="InterPro" id="IPR013507">
    <property type="entry name" value="DNA_mismatch_S5_2-like"/>
</dbReference>
<feature type="domain" description="MutL C-terminal dimerisation" evidence="4">
    <location>
        <begin position="685"/>
        <end position="830"/>
    </location>
</feature>
<dbReference type="Pfam" id="PF08676">
    <property type="entry name" value="MutL_C"/>
    <property type="match status" value="1"/>
</dbReference>
<dbReference type="NCBIfam" id="TIGR00585">
    <property type="entry name" value="mutl"/>
    <property type="match status" value="1"/>
</dbReference>
<evidence type="ECO:0000259" key="5">
    <source>
        <dbReference type="SMART" id="SM01340"/>
    </source>
</evidence>
<dbReference type="RefSeq" id="XP_011209746.2">
    <property type="nucleotide sequence ID" value="XM_011211444.4"/>
</dbReference>
<dbReference type="GO" id="GO:0004519">
    <property type="term" value="F:endonuclease activity"/>
    <property type="evidence" value="ECO:0007669"/>
    <property type="project" value="UniProtKB-KW"/>
</dbReference>
<evidence type="ECO:0000259" key="4">
    <source>
        <dbReference type="SMART" id="SM00853"/>
    </source>
</evidence>
<feature type="region of interest" description="Disordered" evidence="3">
    <location>
        <begin position="407"/>
        <end position="428"/>
    </location>
</feature>
<dbReference type="Gene3D" id="3.30.565.10">
    <property type="entry name" value="Histidine kinase-like ATPase, C-terminal domain"/>
    <property type="match status" value="1"/>
</dbReference>
<dbReference type="GeneID" id="105230589"/>
<dbReference type="CTD" id="5395"/>
<dbReference type="SUPFAM" id="SSF118116">
    <property type="entry name" value="DNA mismatch repair protein MutL"/>
    <property type="match status" value="1"/>
</dbReference>
<dbReference type="InterPro" id="IPR042120">
    <property type="entry name" value="MutL_C_dimsub"/>
</dbReference>
<dbReference type="PROSITE" id="PS00058">
    <property type="entry name" value="DNA_MISMATCH_REPAIR_1"/>
    <property type="match status" value="1"/>
</dbReference>
<dbReference type="CDD" id="cd16926">
    <property type="entry name" value="HATPase_MutL-MLH-PMS-like"/>
    <property type="match status" value="1"/>
</dbReference>
<dbReference type="Gene3D" id="3.30.1370.100">
    <property type="entry name" value="MutL, C-terminal domain, regulatory subdomain"/>
    <property type="match status" value="1"/>
</dbReference>
<dbReference type="InterPro" id="IPR038973">
    <property type="entry name" value="MutL/Mlh/Pms-like"/>
</dbReference>
<dbReference type="SMART" id="SM00853">
    <property type="entry name" value="MutL_C"/>
    <property type="match status" value="1"/>
</dbReference>
<dbReference type="InterPro" id="IPR014762">
    <property type="entry name" value="DNA_mismatch_repair_CS"/>
</dbReference>
<evidence type="ECO:0000256" key="3">
    <source>
        <dbReference type="SAM" id="MobiDB-lite"/>
    </source>
</evidence>
<dbReference type="Pfam" id="PF13589">
    <property type="entry name" value="HATPase_c_3"/>
    <property type="match status" value="1"/>
</dbReference>
<reference evidence="6" key="1">
    <citation type="journal article" date="2014" name="BMC Genomics">
        <title>Characterizing the developmental transcriptome of the oriental fruit fly, Bactrocera dorsalis (Diptera: Tephritidae) through comparative genomic analysis with Drosophila melanogaster utilizing modENCODE datasets.</title>
        <authorList>
            <person name="Geib S.M."/>
            <person name="Calla B."/>
            <person name="Hall B."/>
            <person name="Hou S."/>
            <person name="Manoukis N.C."/>
        </authorList>
    </citation>
    <scope>NUCLEOTIDE SEQUENCE</scope>
    <source>
        <strain evidence="6">Punador</strain>
    </source>
</reference>
<dbReference type="InterPro" id="IPR002099">
    <property type="entry name" value="MutL/Mlh/PMS"/>
</dbReference>
<dbReference type="GO" id="GO:0030983">
    <property type="term" value="F:mismatched DNA binding"/>
    <property type="evidence" value="ECO:0007669"/>
    <property type="project" value="InterPro"/>
</dbReference>